<dbReference type="Pfam" id="PF00588">
    <property type="entry name" value="SpoU_methylase"/>
    <property type="match status" value="1"/>
</dbReference>
<gene>
    <name evidence="5" type="ORF">H8S07_08855</name>
</gene>
<dbReference type="EMBL" id="JACOOY010000010">
    <property type="protein sequence ID" value="MBC5665387.1"/>
    <property type="molecule type" value="Genomic_DNA"/>
</dbReference>
<dbReference type="PANTHER" id="PTHR43191">
    <property type="entry name" value="RRNA METHYLTRANSFERASE 3"/>
    <property type="match status" value="1"/>
</dbReference>
<keyword evidence="3" id="KW-0808">Transferase</keyword>
<keyword evidence="2 5" id="KW-0489">Methyltransferase</keyword>
<dbReference type="SMART" id="SM00967">
    <property type="entry name" value="SpoU_sub_bind"/>
    <property type="match status" value="1"/>
</dbReference>
<dbReference type="InterPro" id="IPR013123">
    <property type="entry name" value="SpoU_subst-bd"/>
</dbReference>
<proteinExistence type="inferred from homology"/>
<dbReference type="InterPro" id="IPR053888">
    <property type="entry name" value="MRM3-like_sub_bind"/>
</dbReference>
<sequence>MITSTANGKVKRLINLKKKRKLRDEEHVFLVEGIRMFREVPVDELQEVYVSESFYKKEKVLVNAIAGQAGVHIEVLTDTVFAHASDTKTPQGVLCVVRQKSYKLEDLLKGEKRHLLVLDNLQDPGNMGTIVRTAEGAGVTGVIMSRDCVDIYNPKTIRSTMGSIYRMPFYYAEDILKAIHKIKDAGIKVYAAHLDGEKSYDEEDYAFSCAFLIGNEGNGLREETSKMADHYIIIPMSGEVESLNAAIAASVLMFEVKRQRRNTEKNS</sequence>
<evidence type="ECO:0000313" key="6">
    <source>
        <dbReference type="Proteomes" id="UP000647235"/>
    </source>
</evidence>
<dbReference type="PANTHER" id="PTHR43191:SF2">
    <property type="entry name" value="RRNA METHYLTRANSFERASE 3, MITOCHONDRIAL"/>
    <property type="match status" value="1"/>
</dbReference>
<evidence type="ECO:0000256" key="1">
    <source>
        <dbReference type="ARBA" id="ARBA00007228"/>
    </source>
</evidence>
<dbReference type="InterPro" id="IPR029026">
    <property type="entry name" value="tRNA_m1G_MTases_N"/>
</dbReference>
<reference evidence="5 6" key="1">
    <citation type="submission" date="2020-08" db="EMBL/GenBank/DDBJ databases">
        <title>Genome public.</title>
        <authorList>
            <person name="Liu C."/>
            <person name="Sun Q."/>
        </authorList>
    </citation>
    <scope>NUCLEOTIDE SEQUENCE [LARGE SCALE GENOMIC DNA]</scope>
    <source>
        <strain evidence="5 6">NSJ-36</strain>
    </source>
</reference>
<dbReference type="Gene3D" id="3.40.1280.10">
    <property type="match status" value="1"/>
</dbReference>
<dbReference type="SUPFAM" id="SSF75217">
    <property type="entry name" value="alpha/beta knot"/>
    <property type="match status" value="1"/>
</dbReference>
<comment type="caution">
    <text evidence="5">The sequence shown here is derived from an EMBL/GenBank/DDBJ whole genome shotgun (WGS) entry which is preliminary data.</text>
</comment>
<protein>
    <submittedName>
        <fullName evidence="5">RNA methyltransferase</fullName>
    </submittedName>
</protein>
<dbReference type="SUPFAM" id="SSF55315">
    <property type="entry name" value="L30e-like"/>
    <property type="match status" value="1"/>
</dbReference>
<dbReference type="Gene3D" id="3.30.1330.30">
    <property type="match status" value="1"/>
</dbReference>
<organism evidence="5 6">
    <name type="scientific">Dorea hominis</name>
    <dbReference type="NCBI Taxonomy" id="2763040"/>
    <lineage>
        <taxon>Bacteria</taxon>
        <taxon>Bacillati</taxon>
        <taxon>Bacillota</taxon>
        <taxon>Clostridia</taxon>
        <taxon>Lachnospirales</taxon>
        <taxon>Lachnospiraceae</taxon>
        <taxon>Dorea</taxon>
    </lineage>
</organism>
<dbReference type="GO" id="GO:0032259">
    <property type="term" value="P:methylation"/>
    <property type="evidence" value="ECO:0007669"/>
    <property type="project" value="UniProtKB-KW"/>
</dbReference>
<dbReference type="InterPro" id="IPR001537">
    <property type="entry name" value="SpoU_MeTrfase"/>
</dbReference>
<comment type="similarity">
    <text evidence="1">Belongs to the class IV-like SAM-binding methyltransferase superfamily. RNA methyltransferase TrmH family.</text>
</comment>
<dbReference type="RefSeq" id="WP_186855895.1">
    <property type="nucleotide sequence ID" value="NZ_JACOOY010000010.1"/>
</dbReference>
<dbReference type="InterPro" id="IPR051259">
    <property type="entry name" value="rRNA_Methyltransferase"/>
</dbReference>
<keyword evidence="6" id="KW-1185">Reference proteome</keyword>
<dbReference type="CDD" id="cd18095">
    <property type="entry name" value="SpoU-like_rRNA-MTase"/>
    <property type="match status" value="1"/>
</dbReference>
<feature type="domain" description="RNA 2-O ribose methyltransferase substrate binding" evidence="4">
    <location>
        <begin position="30"/>
        <end position="103"/>
    </location>
</feature>
<dbReference type="GO" id="GO:0008168">
    <property type="term" value="F:methyltransferase activity"/>
    <property type="evidence" value="ECO:0007669"/>
    <property type="project" value="UniProtKB-KW"/>
</dbReference>
<dbReference type="Pfam" id="PF22435">
    <property type="entry name" value="MRM3-like_sub_bind"/>
    <property type="match status" value="1"/>
</dbReference>
<evidence type="ECO:0000256" key="3">
    <source>
        <dbReference type="ARBA" id="ARBA00022679"/>
    </source>
</evidence>
<dbReference type="InterPro" id="IPR029064">
    <property type="entry name" value="Ribosomal_eL30-like_sf"/>
</dbReference>
<evidence type="ECO:0000256" key="2">
    <source>
        <dbReference type="ARBA" id="ARBA00022603"/>
    </source>
</evidence>
<evidence type="ECO:0000259" key="4">
    <source>
        <dbReference type="SMART" id="SM00967"/>
    </source>
</evidence>
<name>A0ABR7EVK5_9FIRM</name>
<dbReference type="InterPro" id="IPR029028">
    <property type="entry name" value="Alpha/beta_knot_MTases"/>
</dbReference>
<accession>A0ABR7EVK5</accession>
<evidence type="ECO:0000313" key="5">
    <source>
        <dbReference type="EMBL" id="MBC5665387.1"/>
    </source>
</evidence>
<dbReference type="Proteomes" id="UP000647235">
    <property type="component" value="Unassembled WGS sequence"/>
</dbReference>